<proteinExistence type="predicted"/>
<gene>
    <name evidence="1" type="ORF">LARSCL_LOCUS16802</name>
</gene>
<protein>
    <submittedName>
        <fullName evidence="1">Uncharacterized protein</fullName>
    </submittedName>
</protein>
<accession>A0AAV2B4X5</accession>
<reference evidence="1 2" key="1">
    <citation type="submission" date="2024-04" db="EMBL/GenBank/DDBJ databases">
        <authorList>
            <person name="Rising A."/>
            <person name="Reimegard J."/>
            <person name="Sonavane S."/>
            <person name="Akerstrom W."/>
            <person name="Nylinder S."/>
            <person name="Hedman E."/>
            <person name="Kallberg Y."/>
        </authorList>
    </citation>
    <scope>NUCLEOTIDE SEQUENCE [LARGE SCALE GENOMIC DNA]</scope>
</reference>
<evidence type="ECO:0000313" key="2">
    <source>
        <dbReference type="Proteomes" id="UP001497382"/>
    </source>
</evidence>
<organism evidence="1 2">
    <name type="scientific">Larinioides sclopetarius</name>
    <dbReference type="NCBI Taxonomy" id="280406"/>
    <lineage>
        <taxon>Eukaryota</taxon>
        <taxon>Metazoa</taxon>
        <taxon>Ecdysozoa</taxon>
        <taxon>Arthropoda</taxon>
        <taxon>Chelicerata</taxon>
        <taxon>Arachnida</taxon>
        <taxon>Araneae</taxon>
        <taxon>Araneomorphae</taxon>
        <taxon>Entelegynae</taxon>
        <taxon>Araneoidea</taxon>
        <taxon>Araneidae</taxon>
        <taxon>Larinioides</taxon>
    </lineage>
</organism>
<evidence type="ECO:0000313" key="1">
    <source>
        <dbReference type="EMBL" id="CAL1290960.1"/>
    </source>
</evidence>
<sequence>MRPFDTFQRQNSTEYLLSDTALRRICPCKCLFTSDHGPGKSSYQLLHAGEYDLGATDLWEKQ</sequence>
<comment type="caution">
    <text evidence="1">The sequence shown here is derived from an EMBL/GenBank/DDBJ whole genome shotgun (WGS) entry which is preliminary data.</text>
</comment>
<name>A0AAV2B4X5_9ARAC</name>
<keyword evidence="2" id="KW-1185">Reference proteome</keyword>
<dbReference type="Proteomes" id="UP001497382">
    <property type="component" value="Unassembled WGS sequence"/>
</dbReference>
<dbReference type="EMBL" id="CAXIEN010000272">
    <property type="protein sequence ID" value="CAL1290960.1"/>
    <property type="molecule type" value="Genomic_DNA"/>
</dbReference>
<feature type="non-terminal residue" evidence="1">
    <location>
        <position position="62"/>
    </location>
</feature>
<dbReference type="AlphaFoldDB" id="A0AAV2B4X5"/>